<evidence type="ECO:0000313" key="3">
    <source>
        <dbReference type="Proteomes" id="UP001642720"/>
    </source>
</evidence>
<name>A0ABY2GTA2_9HYPO</name>
<dbReference type="SUPFAM" id="SSF52540">
    <property type="entry name" value="P-loop containing nucleoside triphosphate hydrolases"/>
    <property type="match status" value="1"/>
</dbReference>
<dbReference type="GeneID" id="300580916"/>
<accession>A0ABY2GTA2</accession>
<sequence length="289" mass="31786">MPNPARNPINDDGIDTLHSQFLAAVGMGGVASIPTDRSRTVQVIGAGYSRTGTVSMALALEKLLGGPVMHGGTQLFGREDAYVKLWCDAFANRGNKPVLMKLLREATAGFVAVTDAPANAFIPELLELYPEAKVVLVTRDPDRWFNSMQGLIKDGIGDSMLMLKVLLWPCPGWRWAPRWLDQLGSYEATRLGPTLTRDSILIHNEWVRKHVAPERLLTMELSQGWEPLAKFLDKPVPDGPFPHANDGEAMEKFAKSVFRTATLIWVGILSGTGMLAWVGVGAWRRSLLV</sequence>
<gene>
    <name evidence="2" type="ORF">CCMA1212_009381</name>
</gene>
<dbReference type="Proteomes" id="UP001642720">
    <property type="component" value="Unassembled WGS sequence"/>
</dbReference>
<protein>
    <recommendedName>
        <fullName evidence="4">NAD dependent epimerase/dehydratase</fullName>
    </recommendedName>
</protein>
<evidence type="ECO:0008006" key="4">
    <source>
        <dbReference type="Google" id="ProtNLM"/>
    </source>
</evidence>
<keyword evidence="1" id="KW-1133">Transmembrane helix</keyword>
<comment type="caution">
    <text evidence="2">The sequence shown here is derived from an EMBL/GenBank/DDBJ whole genome shotgun (WGS) entry which is preliminary data.</text>
</comment>
<reference evidence="2 3" key="1">
    <citation type="submission" date="2018-01" db="EMBL/GenBank/DDBJ databases">
        <title>Genome characterization of the sugarcane-associated fungus Trichoderma ghanense CCMA-1212 and their application in lignocelulose bioconversion.</title>
        <authorList>
            <person name="Steindorff A.S."/>
            <person name="Mendes T.D."/>
            <person name="Vilela E.S.D."/>
            <person name="Rodrigues D.S."/>
            <person name="Formighieri E.F."/>
            <person name="Melo I.S."/>
            <person name="Favaro L.C.L."/>
        </authorList>
    </citation>
    <scope>NUCLEOTIDE SEQUENCE [LARGE SCALE GENOMIC DNA]</scope>
    <source>
        <strain evidence="2 3">CCMA-1212</strain>
    </source>
</reference>
<evidence type="ECO:0000256" key="1">
    <source>
        <dbReference type="SAM" id="Phobius"/>
    </source>
</evidence>
<dbReference type="PANTHER" id="PTHR36978:SF3">
    <property type="entry name" value="P-LOOP CONTAINING NUCLEOSIDE TRIPHOSPHATE HYDROLASE PROTEIN"/>
    <property type="match status" value="1"/>
</dbReference>
<dbReference type="Gene3D" id="3.40.50.300">
    <property type="entry name" value="P-loop containing nucleotide triphosphate hydrolases"/>
    <property type="match status" value="1"/>
</dbReference>
<dbReference type="Pfam" id="PF17784">
    <property type="entry name" value="Sulfotransfer_4"/>
    <property type="match status" value="1"/>
</dbReference>
<keyword evidence="3" id="KW-1185">Reference proteome</keyword>
<organism evidence="2 3">
    <name type="scientific">Trichoderma ghanense</name>
    <dbReference type="NCBI Taxonomy" id="65468"/>
    <lineage>
        <taxon>Eukaryota</taxon>
        <taxon>Fungi</taxon>
        <taxon>Dikarya</taxon>
        <taxon>Ascomycota</taxon>
        <taxon>Pezizomycotina</taxon>
        <taxon>Sordariomycetes</taxon>
        <taxon>Hypocreomycetidae</taxon>
        <taxon>Hypocreales</taxon>
        <taxon>Hypocreaceae</taxon>
        <taxon>Trichoderma</taxon>
    </lineage>
</organism>
<dbReference type="PANTHER" id="PTHR36978">
    <property type="entry name" value="P-LOOP CONTAINING NUCLEOTIDE TRIPHOSPHATE HYDROLASE"/>
    <property type="match status" value="1"/>
</dbReference>
<dbReference type="RefSeq" id="XP_073555140.1">
    <property type="nucleotide sequence ID" value="XM_073706466.1"/>
</dbReference>
<evidence type="ECO:0000313" key="2">
    <source>
        <dbReference type="EMBL" id="TFA98938.1"/>
    </source>
</evidence>
<keyword evidence="1" id="KW-0472">Membrane</keyword>
<dbReference type="InterPro" id="IPR040632">
    <property type="entry name" value="Sulfotransfer_4"/>
</dbReference>
<feature type="transmembrane region" description="Helical" evidence="1">
    <location>
        <begin position="263"/>
        <end position="283"/>
    </location>
</feature>
<proteinExistence type="predicted"/>
<dbReference type="EMBL" id="PPTA01000017">
    <property type="protein sequence ID" value="TFA98938.1"/>
    <property type="molecule type" value="Genomic_DNA"/>
</dbReference>
<keyword evidence="1" id="KW-0812">Transmembrane</keyword>
<dbReference type="InterPro" id="IPR027417">
    <property type="entry name" value="P-loop_NTPase"/>
</dbReference>